<keyword evidence="1" id="KW-1133">Transmembrane helix</keyword>
<keyword evidence="1" id="KW-0472">Membrane</keyword>
<feature type="transmembrane region" description="Helical" evidence="1">
    <location>
        <begin position="78"/>
        <end position="102"/>
    </location>
</feature>
<proteinExistence type="predicted"/>
<reference evidence="2" key="2">
    <citation type="submission" date="2020-10" db="EMBL/GenBank/DDBJ databases">
        <authorList>
            <consortium name="NCBI Pathogen Detection Project"/>
        </authorList>
    </citation>
    <scope>NUCLEOTIDE SEQUENCE</scope>
    <source>
        <strain evidence="2">CAVp300</strain>
    </source>
</reference>
<dbReference type="Proteomes" id="UP000867740">
    <property type="component" value="Unassembled WGS sequence"/>
</dbReference>
<dbReference type="AlphaFoldDB" id="A0A9P3TCB9"/>
<reference evidence="2" key="1">
    <citation type="journal article" date="2018" name="Genome Biol.">
        <title>SKESA: strategic k-mer extension for scrupulous assemblies.</title>
        <authorList>
            <person name="Souvorov A."/>
            <person name="Agarwala R."/>
            <person name="Lipman D.J."/>
        </authorList>
    </citation>
    <scope>NUCLEOTIDE SEQUENCE</scope>
    <source>
        <strain evidence="2">CAVp300</strain>
    </source>
</reference>
<feature type="transmembrane region" description="Helical" evidence="1">
    <location>
        <begin position="43"/>
        <end position="66"/>
    </location>
</feature>
<name>A0A9P3TCB9_KLUIN</name>
<dbReference type="RefSeq" id="WP_047371726.1">
    <property type="nucleotide sequence ID" value="NZ_CABMNU010000005.1"/>
</dbReference>
<comment type="caution">
    <text evidence="2">The sequence shown here is derived from an EMBL/GenBank/DDBJ whole genome shotgun (WGS) entry which is preliminary data.</text>
</comment>
<evidence type="ECO:0000313" key="3">
    <source>
        <dbReference type="Proteomes" id="UP000867740"/>
    </source>
</evidence>
<evidence type="ECO:0000313" key="2">
    <source>
        <dbReference type="EMBL" id="HAT3584968.1"/>
    </source>
</evidence>
<gene>
    <name evidence="2" type="ORF">I8531_005378</name>
</gene>
<dbReference type="EMBL" id="DACSUM010000084">
    <property type="protein sequence ID" value="HAT3584968.1"/>
    <property type="molecule type" value="Genomic_DNA"/>
</dbReference>
<sequence length="152" mass="17777">MNKKFPILFVFLISAVLFGELNFGYHHGEPESFDVACNESIKYYLRCDFVVFVLNVMLLVSSFWFFLKGEPGSRTIKFYILVFIYFLNIVNGAVFVLINYSINHAESSESELRVFQYLIIEYGAIANMIYVFPLILSIVMFIILICFCRRRL</sequence>
<protein>
    <submittedName>
        <fullName evidence="2">Uncharacterized protein</fullName>
    </submittedName>
</protein>
<accession>A0A9P3TCB9</accession>
<keyword evidence="1" id="KW-0812">Transmembrane</keyword>
<organism evidence="2 3">
    <name type="scientific">Kluyvera intermedia</name>
    <name type="common">Enterobacter intermedius</name>
    <dbReference type="NCBI Taxonomy" id="61648"/>
    <lineage>
        <taxon>Bacteria</taxon>
        <taxon>Pseudomonadati</taxon>
        <taxon>Pseudomonadota</taxon>
        <taxon>Gammaproteobacteria</taxon>
        <taxon>Enterobacterales</taxon>
        <taxon>Enterobacteriaceae</taxon>
        <taxon>Kluyvera</taxon>
    </lineage>
</organism>
<evidence type="ECO:0000256" key="1">
    <source>
        <dbReference type="SAM" id="Phobius"/>
    </source>
</evidence>
<feature type="transmembrane region" description="Helical" evidence="1">
    <location>
        <begin position="122"/>
        <end position="147"/>
    </location>
</feature>